<keyword evidence="4" id="KW-1185">Reference proteome</keyword>
<dbReference type="PANTHER" id="PTHR35149:SF2">
    <property type="entry name" value="DUF262 DOMAIN-CONTAINING PROTEIN"/>
    <property type="match status" value="1"/>
</dbReference>
<evidence type="ECO:0000313" key="4">
    <source>
        <dbReference type="Proteomes" id="UP000215383"/>
    </source>
</evidence>
<dbReference type="PANTHER" id="PTHR35149">
    <property type="entry name" value="SLL5132 PROTEIN"/>
    <property type="match status" value="1"/>
</dbReference>
<dbReference type="AlphaFoldDB" id="A0A239THI8"/>
<evidence type="ECO:0000259" key="1">
    <source>
        <dbReference type="Pfam" id="PF03235"/>
    </source>
</evidence>
<accession>A0A239THI8</accession>
<name>A0A239THI8_9FIRM</name>
<dbReference type="InterPro" id="IPR011089">
    <property type="entry name" value="GmrSD_C"/>
</dbReference>
<feature type="domain" description="GmrSD restriction endonucleases N-terminal" evidence="1">
    <location>
        <begin position="8"/>
        <end position="224"/>
    </location>
</feature>
<protein>
    <submittedName>
        <fullName evidence="3">Uncharacterized conserved protein</fullName>
    </submittedName>
</protein>
<dbReference type="Pfam" id="PF07510">
    <property type="entry name" value="GmrSD_C"/>
    <property type="match status" value="1"/>
</dbReference>
<proteinExistence type="predicted"/>
<dbReference type="GeneID" id="78506735"/>
<evidence type="ECO:0000259" key="2">
    <source>
        <dbReference type="Pfam" id="PF07510"/>
    </source>
</evidence>
<dbReference type="eggNOG" id="COG1479">
    <property type="taxonomic scope" value="Bacteria"/>
</dbReference>
<dbReference type="EMBL" id="LT906446">
    <property type="protein sequence ID" value="SNU97187.1"/>
    <property type="molecule type" value="Genomic_DNA"/>
</dbReference>
<gene>
    <name evidence="3" type="ORF">SAMEA4364220_00710</name>
</gene>
<sequence length="565" mass="67594">MKAGEATLQKILNTSRQFIIPIFQRNFSWEKKQFKQLWTDIQRASKFTRERTHFIGSIVYIDMGTPAGRPQQLMLIDGQQRLTTLSLLLCALKRYVQKNDVETNLIKTKKIDNQFLLNSDEMGDDKYKLLLNAQDRETYIKLLEQTEFTVNTPSKRIMNCYEYFYQQIEKCADDLNSIFLGILNLSLVAISLDKDKDNPQLIFESMNSTGKDLAQSDLLRNYLLMDLSTREQNRLYTTYWKPMEDAFGQYAYLEKFDYFIRDFLTIKQNNGHICKVNDVYEQFKRYYIEQNLTKEDILKEIFIYAKYYAAIELDREKDKDLRMYWRQIRMIDCHVAYPFFLQLYHDYEQKNLAKEDFILIIKTTISYIVRRAICEIPTNSLNKTFAVFYNKINKQDYVNSVLKEYILKTAYRAFPTDYEVREKLQTKDIYHFRLKNYLLEMLENYYHKEPIDIVRDNYTIEHIMPQSPELNTTWQKMLGENWREVQKIYLHTLGNLTLTGYNSEMGNKSFEEKLNGENGFKHSHLKLNQYVASCEAWNKKSIQQRTSLLTDLILKIWSYPVFKNK</sequence>
<dbReference type="InterPro" id="IPR004919">
    <property type="entry name" value="GmrSD_N"/>
</dbReference>
<organism evidence="3 4">
    <name type="scientific">Megamonas hypermegale</name>
    <dbReference type="NCBI Taxonomy" id="158847"/>
    <lineage>
        <taxon>Bacteria</taxon>
        <taxon>Bacillati</taxon>
        <taxon>Bacillota</taxon>
        <taxon>Negativicutes</taxon>
        <taxon>Selenomonadales</taxon>
        <taxon>Selenomonadaceae</taxon>
        <taxon>Megamonas</taxon>
    </lineage>
</organism>
<reference evidence="3 4" key="1">
    <citation type="submission" date="2017-06" db="EMBL/GenBank/DDBJ databases">
        <authorList>
            <consortium name="Pathogen Informatics"/>
        </authorList>
    </citation>
    <scope>NUCLEOTIDE SEQUENCE [LARGE SCALE GENOMIC DNA]</scope>
    <source>
        <strain evidence="3 4">NCTC10570</strain>
    </source>
</reference>
<dbReference type="Pfam" id="PF03235">
    <property type="entry name" value="GmrSD_N"/>
    <property type="match status" value="1"/>
</dbReference>
<feature type="domain" description="GmrSD restriction endonucleases C-terminal" evidence="2">
    <location>
        <begin position="415"/>
        <end position="551"/>
    </location>
</feature>
<evidence type="ECO:0000313" key="3">
    <source>
        <dbReference type="EMBL" id="SNU97187.1"/>
    </source>
</evidence>
<dbReference type="Proteomes" id="UP000215383">
    <property type="component" value="Chromosome 1"/>
</dbReference>
<dbReference type="RefSeq" id="WP_036255025.1">
    <property type="nucleotide sequence ID" value="NZ_LT906446.1"/>
</dbReference>